<feature type="compositionally biased region" description="Pro residues" evidence="2">
    <location>
        <begin position="614"/>
        <end position="640"/>
    </location>
</feature>
<organism evidence="5 6">
    <name type="scientific">Takifugu flavidus</name>
    <name type="common">sansaifugu</name>
    <dbReference type="NCBI Taxonomy" id="433684"/>
    <lineage>
        <taxon>Eukaryota</taxon>
        <taxon>Metazoa</taxon>
        <taxon>Chordata</taxon>
        <taxon>Craniata</taxon>
        <taxon>Vertebrata</taxon>
        <taxon>Euteleostomi</taxon>
        <taxon>Actinopterygii</taxon>
        <taxon>Neopterygii</taxon>
        <taxon>Teleostei</taxon>
        <taxon>Neoteleostei</taxon>
        <taxon>Acanthomorphata</taxon>
        <taxon>Eupercaria</taxon>
        <taxon>Tetraodontiformes</taxon>
        <taxon>Tetradontoidea</taxon>
        <taxon>Tetraodontidae</taxon>
        <taxon>Takifugu</taxon>
    </lineage>
</organism>
<dbReference type="Gene3D" id="3.60.10.10">
    <property type="entry name" value="Endonuclease/exonuclease/phosphatase"/>
    <property type="match status" value="1"/>
</dbReference>
<keyword evidence="5" id="KW-0695">RNA-directed DNA polymerase</keyword>
<evidence type="ECO:0000313" key="5">
    <source>
        <dbReference type="EMBL" id="TWW71518.1"/>
    </source>
</evidence>
<feature type="compositionally biased region" description="Basic and acidic residues" evidence="2">
    <location>
        <begin position="596"/>
        <end position="610"/>
    </location>
</feature>
<feature type="compositionally biased region" description="Pro residues" evidence="2">
    <location>
        <begin position="648"/>
        <end position="674"/>
    </location>
</feature>
<reference evidence="5 6" key="1">
    <citation type="submission" date="2019-04" db="EMBL/GenBank/DDBJ databases">
        <title>Chromosome genome assembly for Takifugu flavidus.</title>
        <authorList>
            <person name="Xiao S."/>
        </authorList>
    </citation>
    <scope>NUCLEOTIDE SEQUENCE [LARGE SCALE GENOMIC DNA]</scope>
    <source>
        <strain evidence="5">HTHZ2018</strain>
        <tissue evidence="5">Muscle</tissue>
    </source>
</reference>
<accession>A0A5C6NXH7</accession>
<dbReference type="AlphaFoldDB" id="A0A5C6NXH7"/>
<dbReference type="PANTHER" id="PTHR47510:SF3">
    <property type="entry name" value="ENDO_EXONUCLEASE_PHOSPHATASE DOMAIN-CONTAINING PROTEIN"/>
    <property type="match status" value="1"/>
</dbReference>
<dbReference type="Pfam" id="PF09004">
    <property type="entry name" value="ALKBH8_N"/>
    <property type="match status" value="1"/>
</dbReference>
<dbReference type="EMBL" id="RHFK02000008">
    <property type="protein sequence ID" value="TWW71518.1"/>
    <property type="molecule type" value="Genomic_DNA"/>
</dbReference>
<keyword evidence="5" id="KW-0548">Nucleotidyltransferase</keyword>
<sequence>MTRNNIGFKFPLPGCDSVTWRRVIGKNGPPDLNLSGVLLLDFCARLRLSITNTLFRHKGVHMCTWHQDALGCRSMIEFVVVSPDLRPHVLDTQMKRGAELSTDHHLVTPAVRDAVRLKKESYRALLACGTPEAADRYRQAKQSAATAVAQSKTRAWKEFGEAKENDFRTASKRFWITIWHLRKGKQCTVNTVYSGDVRKQGLGTGARIKVLYRIPGPNPKLAEPGSCWGTLLLMTGWVEREEKGEDSPVGAVLLPYCCCVTATSQALFEKKSKETWLTATIPDANVDLRGFTAVRPDRETKACGKSKGGGLIIYTNNRWCNPGHVSVKAVLCCPDLELLAVSMRLYYLPREFSHVIALCVYIAPTANGATACEKIHSVAARLQTKHPEALLIISGDFNHVTLDSTLAALHQVIDCPTRNNRTIDLLYTNVKEAYRVIALPPLGKSDHNLVYVQPQYTPLVQRQAASTRSIRRWTPAAEEALKDCFNITDWDVLLGEHEEDIDGMTDRLTDYLNFCVDVVVPTKTVQCYPNNKPWVTQEVKDVLNKKKKAFRNKDREEMKEAQREVKRCLKEAKNTYRKKVEKKLADNNMLGRCQDHHWSQSQDQHGRGRTAEPPSTPPPPPSNPPPTTTSPNPASPPPSSTSPSSTDLPPPTLPPSTTPIPLLSPSPHPPCIPLLSPSPHPPCFTADQVRGELRKLRPRKAAGPDRVCPRLLKTCAAELGEPLQRVFNLSLELGKVPTLWKTSCIIPVPKKNRPSELNDFRPVALTSHMMKTLERLFLNLLRPQVQHTEDSLQFAYRDKVGVEDAIIYLLHRVHSHLDKGSGTARILFLDFSSAFNTIQPLVLQDKLLQMRVDPCLVAWISSYLTDRPQFVRMKDITSDTVVSSIGAPQGTVLSPILFTLYTSDFCYNSKMCHIQKFADDTAIVGCIRDDEEEEYWCLVRDFVAWCHNNGLQLNTSKTKELVIDFGRDRPRPRPVQIGTEEVEGVQTYKYLGLWLDNRLDWTSNTRQLYKKTQSRMYFLRKLRSFNICRKLLWMFYQSVVASVLSYAVVCWGGV</sequence>
<keyword evidence="5" id="KW-0808">Transferase</keyword>
<keyword evidence="3" id="KW-0812">Transmembrane</keyword>
<keyword evidence="6" id="KW-1185">Reference proteome</keyword>
<dbReference type="InterPro" id="IPR043502">
    <property type="entry name" value="DNA/RNA_pol_sf"/>
</dbReference>
<evidence type="ECO:0000259" key="4">
    <source>
        <dbReference type="PROSITE" id="PS50878"/>
    </source>
</evidence>
<keyword evidence="3" id="KW-0472">Membrane</keyword>
<keyword evidence="3" id="KW-1133">Transmembrane helix</keyword>
<dbReference type="GO" id="GO:0003964">
    <property type="term" value="F:RNA-directed DNA polymerase activity"/>
    <property type="evidence" value="ECO:0007669"/>
    <property type="project" value="UniProtKB-KW"/>
</dbReference>
<dbReference type="GO" id="GO:0008168">
    <property type="term" value="F:methyltransferase activity"/>
    <property type="evidence" value="ECO:0007669"/>
    <property type="project" value="InterPro"/>
</dbReference>
<dbReference type="PROSITE" id="PS50878">
    <property type="entry name" value="RT_POL"/>
    <property type="match status" value="1"/>
</dbReference>
<feature type="region of interest" description="Disordered" evidence="2">
    <location>
        <begin position="596"/>
        <end position="674"/>
    </location>
</feature>
<protein>
    <submittedName>
        <fullName evidence="5">Putative RNA-directed DNA polymerase from transposon BS</fullName>
    </submittedName>
</protein>
<feature type="transmembrane region" description="Helical" evidence="3">
    <location>
        <begin position="1031"/>
        <end position="1051"/>
    </location>
</feature>
<feature type="coiled-coil region" evidence="1">
    <location>
        <begin position="551"/>
        <end position="578"/>
    </location>
</feature>
<keyword evidence="1" id="KW-0175">Coiled coil</keyword>
<dbReference type="InterPro" id="IPR000477">
    <property type="entry name" value="RT_dom"/>
</dbReference>
<comment type="caution">
    <text evidence="5">The sequence shown here is derived from an EMBL/GenBank/DDBJ whole genome shotgun (WGS) entry which is preliminary data.</text>
</comment>
<dbReference type="GO" id="GO:0016706">
    <property type="term" value="F:2-oxoglutarate-dependent dioxygenase activity"/>
    <property type="evidence" value="ECO:0007669"/>
    <property type="project" value="InterPro"/>
</dbReference>
<name>A0A5C6NXH7_9TELE</name>
<dbReference type="SUPFAM" id="SSF56672">
    <property type="entry name" value="DNA/RNA polymerases"/>
    <property type="match status" value="1"/>
</dbReference>
<dbReference type="Pfam" id="PF00078">
    <property type="entry name" value="RVT_1"/>
    <property type="match status" value="1"/>
</dbReference>
<proteinExistence type="predicted"/>
<evidence type="ECO:0000313" key="6">
    <source>
        <dbReference type="Proteomes" id="UP000324091"/>
    </source>
</evidence>
<dbReference type="PANTHER" id="PTHR47510">
    <property type="entry name" value="REVERSE TRANSCRIPTASE DOMAIN-CONTAINING PROTEIN"/>
    <property type="match status" value="1"/>
</dbReference>
<dbReference type="Proteomes" id="UP000324091">
    <property type="component" value="Chromosome 16"/>
</dbReference>
<dbReference type="CDD" id="cd01650">
    <property type="entry name" value="RT_nLTR_like"/>
    <property type="match status" value="1"/>
</dbReference>
<dbReference type="InterPro" id="IPR036691">
    <property type="entry name" value="Endo/exonu/phosph_ase_sf"/>
</dbReference>
<gene>
    <name evidence="5" type="ORF">D4764_16G0000150</name>
</gene>
<dbReference type="InterPro" id="IPR015095">
    <property type="entry name" value="AlkB_hom8_N"/>
</dbReference>
<dbReference type="SUPFAM" id="SSF56219">
    <property type="entry name" value="DNase I-like"/>
    <property type="match status" value="1"/>
</dbReference>
<evidence type="ECO:0000256" key="1">
    <source>
        <dbReference type="SAM" id="Coils"/>
    </source>
</evidence>
<evidence type="ECO:0000256" key="3">
    <source>
        <dbReference type="SAM" id="Phobius"/>
    </source>
</evidence>
<feature type="domain" description="Reverse transcriptase" evidence="4">
    <location>
        <begin position="729"/>
        <end position="995"/>
    </location>
</feature>
<evidence type="ECO:0000256" key="2">
    <source>
        <dbReference type="SAM" id="MobiDB-lite"/>
    </source>
</evidence>